<organism evidence="5 6">
    <name type="scientific">Streptomyces acidicola</name>
    <dbReference type="NCBI Taxonomy" id="2596892"/>
    <lineage>
        <taxon>Bacteria</taxon>
        <taxon>Bacillati</taxon>
        <taxon>Actinomycetota</taxon>
        <taxon>Actinomycetes</taxon>
        <taxon>Kitasatosporales</taxon>
        <taxon>Streptomycetaceae</taxon>
        <taxon>Streptomyces</taxon>
    </lineage>
</organism>
<evidence type="ECO:0000313" key="6">
    <source>
        <dbReference type="Proteomes" id="UP000373149"/>
    </source>
</evidence>
<dbReference type="Proteomes" id="UP000373149">
    <property type="component" value="Unassembled WGS sequence"/>
</dbReference>
<dbReference type="InterPro" id="IPR041522">
    <property type="entry name" value="CdaR_GGDEF"/>
</dbReference>
<gene>
    <name evidence="5" type="ORF">FPZ41_05900</name>
</gene>
<evidence type="ECO:0000256" key="1">
    <source>
        <dbReference type="ARBA" id="ARBA00006754"/>
    </source>
</evidence>
<dbReference type="RefSeq" id="WP_152859806.1">
    <property type="nucleotide sequence ID" value="NZ_VMNX01000010.1"/>
</dbReference>
<keyword evidence="6" id="KW-1185">Reference proteome</keyword>
<dbReference type="Pfam" id="PF05651">
    <property type="entry name" value="Diacid_rec"/>
    <property type="match status" value="1"/>
</dbReference>
<evidence type="ECO:0008006" key="7">
    <source>
        <dbReference type="Google" id="ProtNLM"/>
    </source>
</evidence>
<dbReference type="Gene3D" id="1.10.10.2840">
    <property type="entry name" value="PucR C-terminal helix-turn-helix domain"/>
    <property type="match status" value="1"/>
</dbReference>
<evidence type="ECO:0000259" key="3">
    <source>
        <dbReference type="Pfam" id="PF13556"/>
    </source>
</evidence>
<dbReference type="InterPro" id="IPR042070">
    <property type="entry name" value="PucR_C-HTH_sf"/>
</dbReference>
<dbReference type="PANTHER" id="PTHR33744:SF15">
    <property type="entry name" value="CARBOHYDRATE DIACID REGULATOR"/>
    <property type="match status" value="1"/>
</dbReference>
<comment type="caution">
    <text evidence="5">The sequence shown here is derived from an EMBL/GenBank/DDBJ whole genome shotgun (WGS) entry which is preliminary data.</text>
</comment>
<comment type="similarity">
    <text evidence="1">Belongs to the CdaR family.</text>
</comment>
<dbReference type="AlphaFoldDB" id="A0A5N8WLJ2"/>
<accession>A0A5N8WLJ2</accession>
<proteinExistence type="inferred from homology"/>
<evidence type="ECO:0000313" key="5">
    <source>
        <dbReference type="EMBL" id="MPY48139.1"/>
    </source>
</evidence>
<feature type="domain" description="PucR C-terminal helix-turn-helix" evidence="3">
    <location>
        <begin position="326"/>
        <end position="384"/>
    </location>
</feature>
<dbReference type="EMBL" id="VMNX01000010">
    <property type="protein sequence ID" value="MPY48139.1"/>
    <property type="molecule type" value="Genomic_DNA"/>
</dbReference>
<dbReference type="PANTHER" id="PTHR33744">
    <property type="entry name" value="CARBOHYDRATE DIACID REGULATOR"/>
    <property type="match status" value="1"/>
</dbReference>
<dbReference type="Pfam" id="PF13556">
    <property type="entry name" value="HTH_30"/>
    <property type="match status" value="1"/>
</dbReference>
<dbReference type="InterPro" id="IPR025736">
    <property type="entry name" value="PucR_C-HTH_dom"/>
</dbReference>
<name>A0A5N8WLJ2_9ACTN</name>
<feature type="domain" description="CdaR GGDEF-like" evidence="4">
    <location>
        <begin position="156"/>
        <end position="276"/>
    </location>
</feature>
<feature type="domain" description="Putative sugar diacid recognition" evidence="2">
    <location>
        <begin position="11"/>
        <end position="141"/>
    </location>
</feature>
<evidence type="ECO:0000259" key="2">
    <source>
        <dbReference type="Pfam" id="PF05651"/>
    </source>
</evidence>
<sequence length="396" mass="42953">MRRQDPPPSVLTPELAQEIACDIGRITGFNVLITDRSAVVIGCGDRERLGTVHEASYDVLRTRKAATHTARQAREFTGVRPGMSLPIIVGAQAVGTVCLTGEPDEVRRFGLVVRRQTEILLTEAQLLRSRMLHERAVDDHLRDIALYDPEAVDADTVEGRARELGLDPSVPRTAVLLDVPLGSGDAVTVSRMSLLRTVREVFPGGQDVAGELTAGRYLVLRAADGRRAPLAARCEALVDLVGERHGLAARVALAEPGSGVAGMHASYQDAAATLRIGPVLDPGSRVFAAHDLRVPHLVASAVRHDRTRYADALLGELRSRPDWPDLRATLVAWPECGFHLVRTADRLQIHRNTLVHRLARLTELSGQDIRHPKTAMALYLACLADLLTPGGVPGVR</sequence>
<evidence type="ECO:0000259" key="4">
    <source>
        <dbReference type="Pfam" id="PF17853"/>
    </source>
</evidence>
<dbReference type="InterPro" id="IPR051448">
    <property type="entry name" value="CdaR-like_regulators"/>
</dbReference>
<protein>
    <recommendedName>
        <fullName evidence="7">Sugar diacid utilization regulator</fullName>
    </recommendedName>
</protein>
<reference evidence="5 6" key="1">
    <citation type="submission" date="2019-09" db="EMBL/GenBank/DDBJ databases">
        <authorList>
            <person name="Duangmal K."/>
            <person name="Teo W.F.A."/>
            <person name="Lipun K."/>
        </authorList>
    </citation>
    <scope>NUCLEOTIDE SEQUENCE [LARGE SCALE GENOMIC DNA]</scope>
    <source>
        <strain evidence="5 6">K1PN6</strain>
    </source>
</reference>
<dbReference type="InterPro" id="IPR008599">
    <property type="entry name" value="Diacid_rec"/>
</dbReference>
<dbReference type="Pfam" id="PF17853">
    <property type="entry name" value="GGDEF_2"/>
    <property type="match status" value="1"/>
</dbReference>